<dbReference type="PANTHER" id="PTHR31286:SF178">
    <property type="entry name" value="DUF4283 DOMAIN-CONTAINING PROTEIN"/>
    <property type="match status" value="1"/>
</dbReference>
<dbReference type="Proteomes" id="UP000828251">
    <property type="component" value="Unassembled WGS sequence"/>
</dbReference>
<reference evidence="1 2" key="1">
    <citation type="journal article" date="2021" name="Plant Biotechnol. J.">
        <title>Multi-omics assisted identification of the key and species-specific regulatory components of drought-tolerant mechanisms in Gossypium stocksii.</title>
        <authorList>
            <person name="Yu D."/>
            <person name="Ke L."/>
            <person name="Zhang D."/>
            <person name="Wu Y."/>
            <person name="Sun Y."/>
            <person name="Mei J."/>
            <person name="Sun J."/>
            <person name="Sun Y."/>
        </authorList>
    </citation>
    <scope>NUCLEOTIDE SEQUENCE [LARGE SCALE GENOMIC DNA]</scope>
    <source>
        <strain evidence="2">cv. E1</strain>
        <tissue evidence="1">Leaf</tissue>
    </source>
</reference>
<dbReference type="OrthoDB" id="996652at2759"/>
<accession>A0A9D3ULF5</accession>
<proteinExistence type="predicted"/>
<evidence type="ECO:0008006" key="3">
    <source>
        <dbReference type="Google" id="ProtNLM"/>
    </source>
</evidence>
<dbReference type="EMBL" id="JAIQCV010000011">
    <property type="protein sequence ID" value="KAH1047488.1"/>
    <property type="molecule type" value="Genomic_DNA"/>
</dbReference>
<organism evidence="1 2">
    <name type="scientific">Gossypium stocksii</name>
    <dbReference type="NCBI Taxonomy" id="47602"/>
    <lineage>
        <taxon>Eukaryota</taxon>
        <taxon>Viridiplantae</taxon>
        <taxon>Streptophyta</taxon>
        <taxon>Embryophyta</taxon>
        <taxon>Tracheophyta</taxon>
        <taxon>Spermatophyta</taxon>
        <taxon>Magnoliopsida</taxon>
        <taxon>eudicotyledons</taxon>
        <taxon>Gunneridae</taxon>
        <taxon>Pentapetalae</taxon>
        <taxon>rosids</taxon>
        <taxon>malvids</taxon>
        <taxon>Malvales</taxon>
        <taxon>Malvaceae</taxon>
        <taxon>Malvoideae</taxon>
        <taxon>Gossypium</taxon>
    </lineage>
</organism>
<dbReference type="PANTHER" id="PTHR31286">
    <property type="entry name" value="GLYCINE-RICH CELL WALL STRUCTURAL PROTEIN 1.8-LIKE"/>
    <property type="match status" value="1"/>
</dbReference>
<evidence type="ECO:0000313" key="1">
    <source>
        <dbReference type="EMBL" id="KAH1047488.1"/>
    </source>
</evidence>
<evidence type="ECO:0000313" key="2">
    <source>
        <dbReference type="Proteomes" id="UP000828251"/>
    </source>
</evidence>
<protein>
    <recommendedName>
        <fullName evidence="3">DUF4283 domain-containing protein</fullName>
    </recommendedName>
</protein>
<comment type="caution">
    <text evidence="1">The sequence shown here is derived from an EMBL/GenBank/DDBJ whole genome shotgun (WGS) entry which is preliminary data.</text>
</comment>
<dbReference type="InterPro" id="IPR040256">
    <property type="entry name" value="At4g02000-like"/>
</dbReference>
<dbReference type="AlphaFoldDB" id="A0A9D3ULF5"/>
<keyword evidence="2" id="KW-1185">Reference proteome</keyword>
<gene>
    <name evidence="1" type="ORF">J1N35_038272</name>
</gene>
<name>A0A9D3ULF5_9ROSI</name>
<sequence length="220" mass="25552">MVKADPRTVVLILIANICSQFKYMHSSCKVWIAKQKALENMHSGLISLLPFGDLGGWSLVETRFTMVKDIDAMLERLKFLEEESVQVISTNVVNNFQSFETWAVGKIMVEEKSNREVMYKVFKLLWFTKEEVNFVALKEDAIIVKFGCLEDRSRTFNLMPWLFDNFLFAMMPFIKGKDIDTYEFNLSPFWLRVYNIPLEYMDRQTALDVGNAIGKLVAID</sequence>